<feature type="compositionally biased region" description="Polar residues" evidence="8">
    <location>
        <begin position="184"/>
        <end position="194"/>
    </location>
</feature>
<organism evidence="10">
    <name type="scientific">Anneissia japonica</name>
    <dbReference type="NCBI Taxonomy" id="1529436"/>
    <lineage>
        <taxon>Eukaryota</taxon>
        <taxon>Metazoa</taxon>
        <taxon>Echinodermata</taxon>
        <taxon>Pelmatozoa</taxon>
        <taxon>Crinoidea</taxon>
        <taxon>Articulata</taxon>
        <taxon>Comatulida</taxon>
        <taxon>Comatulidae</taxon>
        <taxon>Comatulinae</taxon>
        <taxon>Anneissia</taxon>
    </lineage>
</organism>
<feature type="DNA-binding region" description="Homeobox" evidence="6">
    <location>
        <begin position="244"/>
        <end position="303"/>
    </location>
</feature>
<dbReference type="SUPFAM" id="SSF46689">
    <property type="entry name" value="Homeodomain-like"/>
    <property type="match status" value="1"/>
</dbReference>
<keyword evidence="2" id="KW-0217">Developmental protein</keyword>
<evidence type="ECO:0000256" key="3">
    <source>
        <dbReference type="ARBA" id="ARBA00023125"/>
    </source>
</evidence>
<reference evidence="10" key="1">
    <citation type="submission" date="2019-02" db="EMBL/GenBank/DDBJ databases">
        <title>Pentameral and neural expression of multiple hox genes in a feather star Anneissia japonica.</title>
        <authorList>
            <person name="Tsurugaya T."/>
            <person name="Omori A."/>
            <person name="Kurokawa D."/>
            <person name="Kondo M."/>
            <person name="Akasaka K."/>
        </authorList>
    </citation>
    <scope>NUCLEOTIDE SEQUENCE</scope>
</reference>
<evidence type="ECO:0000256" key="7">
    <source>
        <dbReference type="RuleBase" id="RU000682"/>
    </source>
</evidence>
<dbReference type="GO" id="GO:0000978">
    <property type="term" value="F:RNA polymerase II cis-regulatory region sequence-specific DNA binding"/>
    <property type="evidence" value="ECO:0007669"/>
    <property type="project" value="TreeGrafter"/>
</dbReference>
<feature type="region of interest" description="Disordered" evidence="8">
    <location>
        <begin position="175"/>
        <end position="210"/>
    </location>
</feature>
<dbReference type="Pfam" id="PF00046">
    <property type="entry name" value="Homeodomain"/>
    <property type="match status" value="1"/>
</dbReference>
<dbReference type="PANTHER" id="PTHR45946:SF4">
    <property type="entry name" value="HOMEOBOX PROTEIN ROUGH-RELATED"/>
    <property type="match status" value="1"/>
</dbReference>
<evidence type="ECO:0000256" key="2">
    <source>
        <dbReference type="ARBA" id="ARBA00022473"/>
    </source>
</evidence>
<dbReference type="Gene3D" id="1.10.10.60">
    <property type="entry name" value="Homeodomain-like"/>
    <property type="match status" value="1"/>
</dbReference>
<dbReference type="PROSITE" id="PS00027">
    <property type="entry name" value="HOMEOBOX_1"/>
    <property type="match status" value="1"/>
</dbReference>
<dbReference type="EMBL" id="LC462021">
    <property type="protein sequence ID" value="BBI41244.1"/>
    <property type="molecule type" value="mRNA"/>
</dbReference>
<dbReference type="InterPro" id="IPR046327">
    <property type="entry name" value="HXA1/B1/D1"/>
</dbReference>
<dbReference type="InterPro" id="IPR017970">
    <property type="entry name" value="Homeobox_CS"/>
</dbReference>
<evidence type="ECO:0000256" key="1">
    <source>
        <dbReference type="ARBA" id="ARBA00004123"/>
    </source>
</evidence>
<dbReference type="PANTHER" id="PTHR45946">
    <property type="entry name" value="HOMEOBOX PROTEIN ROUGH-RELATED"/>
    <property type="match status" value="1"/>
</dbReference>
<keyword evidence="3 6" id="KW-0238">DNA-binding</keyword>
<evidence type="ECO:0000256" key="6">
    <source>
        <dbReference type="PROSITE-ProRule" id="PRU00108"/>
    </source>
</evidence>
<dbReference type="FunFam" id="1.10.10.60:FF:000113">
    <property type="entry name" value="homeobox protein Hox-B1"/>
    <property type="match status" value="1"/>
</dbReference>
<protein>
    <submittedName>
        <fullName evidence="10">Transcription factor Hox1</fullName>
    </submittedName>
</protein>
<feature type="domain" description="Homeobox" evidence="9">
    <location>
        <begin position="242"/>
        <end position="302"/>
    </location>
</feature>
<keyword evidence="5 6" id="KW-0539">Nucleus</keyword>
<dbReference type="AlphaFoldDB" id="A0A510EAV9"/>
<evidence type="ECO:0000259" key="9">
    <source>
        <dbReference type="PROSITE" id="PS50071"/>
    </source>
</evidence>
<dbReference type="GO" id="GO:0005634">
    <property type="term" value="C:nucleus"/>
    <property type="evidence" value="ECO:0007669"/>
    <property type="project" value="UniProtKB-SubCell"/>
</dbReference>
<evidence type="ECO:0000256" key="4">
    <source>
        <dbReference type="ARBA" id="ARBA00023155"/>
    </source>
</evidence>
<dbReference type="PRINTS" id="PR00024">
    <property type="entry name" value="HOMEOBOX"/>
</dbReference>
<sequence>MHLMSLTASLQPCFSNFAKVADKARIFVDSPYNFCVSEQGNMYSSNAATAATDLSYHSLPISHSGSYHGHYTSRHDSDSRLMNYPIQTAASYPSWNGLSNNSECTSNSLATSSSPSGYHSYSNAVYSYNMNLNHYHQDTEHPAAQEYPHIQRNLHLPSATCQAAYTNRDSIANTREATAHVPVSETNGTSSTLGIDNESPPPTLTNLDNPQVSGEAAVYSWMKVKRNPPKTVKPANDFGAISANNNGRTNFTNKQLTELEKEFHFNKYLTRARRVEIASQLGLNETQVKIWFQNRRMKEKKKMKECISSIHISGSPELKSHLVYTS</sequence>
<comment type="subcellular location">
    <subcellularLocation>
        <location evidence="1 6 7">Nucleus</location>
    </subcellularLocation>
</comment>
<dbReference type="SMART" id="SM00389">
    <property type="entry name" value="HOX"/>
    <property type="match status" value="1"/>
</dbReference>
<dbReference type="CDD" id="cd00086">
    <property type="entry name" value="homeodomain"/>
    <property type="match status" value="1"/>
</dbReference>
<dbReference type="OrthoDB" id="6159439at2759"/>
<name>A0A510EAV9_9ECHI</name>
<evidence type="ECO:0000313" key="10">
    <source>
        <dbReference type="EMBL" id="BBI41244.1"/>
    </source>
</evidence>
<evidence type="ECO:0000256" key="8">
    <source>
        <dbReference type="SAM" id="MobiDB-lite"/>
    </source>
</evidence>
<dbReference type="InterPro" id="IPR000047">
    <property type="entry name" value="HTH_motif"/>
</dbReference>
<dbReference type="PRINTS" id="PR00031">
    <property type="entry name" value="HTHREPRESSR"/>
</dbReference>
<dbReference type="PROSITE" id="PS50071">
    <property type="entry name" value="HOMEOBOX_2"/>
    <property type="match status" value="1"/>
</dbReference>
<dbReference type="GO" id="GO:0000981">
    <property type="term" value="F:DNA-binding transcription factor activity, RNA polymerase II-specific"/>
    <property type="evidence" value="ECO:0007669"/>
    <property type="project" value="InterPro"/>
</dbReference>
<accession>A0A510EAV9</accession>
<dbReference type="InterPro" id="IPR009057">
    <property type="entry name" value="Homeodomain-like_sf"/>
</dbReference>
<gene>
    <name evidence="10" type="primary">hox1</name>
</gene>
<dbReference type="InterPro" id="IPR001356">
    <property type="entry name" value="HD"/>
</dbReference>
<dbReference type="InterPro" id="IPR020479">
    <property type="entry name" value="HD_metazoa"/>
</dbReference>
<evidence type="ECO:0000256" key="5">
    <source>
        <dbReference type="ARBA" id="ARBA00023242"/>
    </source>
</evidence>
<proteinExistence type="evidence at transcript level"/>
<keyword evidence="4 6" id="KW-0371">Homeobox</keyword>